<dbReference type="NCBIfam" id="NF001859">
    <property type="entry name" value="PRK00591.1"/>
    <property type="match status" value="1"/>
</dbReference>
<evidence type="ECO:0000256" key="3">
    <source>
        <dbReference type="ARBA" id="ARBA00022481"/>
    </source>
</evidence>
<dbReference type="FunFam" id="3.30.70.1660:FF:000002">
    <property type="entry name" value="Peptide chain release factor 1"/>
    <property type="match status" value="1"/>
</dbReference>
<dbReference type="NCBIfam" id="TIGR00019">
    <property type="entry name" value="prfA"/>
    <property type="match status" value="1"/>
</dbReference>
<comment type="PTM">
    <text evidence="5">Methylated by PrmC. Methylation increases the termination efficiency of RF1.</text>
</comment>
<gene>
    <name evidence="5 8" type="primary">prfA</name>
    <name evidence="8" type="ORF">Cop2CBH44_06930</name>
</gene>
<dbReference type="KEGG" id="copr:Cop2CBH44_06930"/>
<feature type="domain" description="Peptide chain release factor" evidence="7">
    <location>
        <begin position="76"/>
        <end position="191"/>
    </location>
</feature>
<comment type="function">
    <text evidence="1 5">Peptide chain release factor 1 directs the termination of translation in response to the peptide chain termination codons UAG and UAA.</text>
</comment>
<evidence type="ECO:0000256" key="1">
    <source>
        <dbReference type="ARBA" id="ARBA00002986"/>
    </source>
</evidence>
<dbReference type="InterPro" id="IPR005139">
    <property type="entry name" value="PCRF"/>
</dbReference>
<protein>
    <recommendedName>
        <fullName evidence="5 6">Peptide chain release factor 1</fullName>
        <shortName evidence="5">RF-1</shortName>
    </recommendedName>
</protein>
<accession>A0A7G1HS81</accession>
<dbReference type="Gene3D" id="6.10.140.1950">
    <property type="match status" value="1"/>
</dbReference>
<name>A0A7G1HS81_9BACT</name>
<dbReference type="InterPro" id="IPR000352">
    <property type="entry name" value="Pep_chain_release_fac_I"/>
</dbReference>
<comment type="subcellular location">
    <subcellularLocation>
        <location evidence="5">Cytoplasm</location>
    </subcellularLocation>
</comment>
<keyword evidence="4 5" id="KW-0648">Protein biosynthesis</keyword>
<organism evidence="8 9">
    <name type="scientific">Coprobacter secundus subsp. similis</name>
    <dbReference type="NCBI Taxonomy" id="2751153"/>
    <lineage>
        <taxon>Bacteria</taxon>
        <taxon>Pseudomonadati</taxon>
        <taxon>Bacteroidota</taxon>
        <taxon>Bacteroidia</taxon>
        <taxon>Bacteroidales</taxon>
        <taxon>Barnesiellaceae</taxon>
        <taxon>Coprobacter</taxon>
    </lineage>
</organism>
<dbReference type="InterPro" id="IPR004373">
    <property type="entry name" value="RF-1"/>
</dbReference>
<dbReference type="InterPro" id="IPR045853">
    <property type="entry name" value="Pep_chain_release_fac_I_sf"/>
</dbReference>
<evidence type="ECO:0000313" key="8">
    <source>
        <dbReference type="EMBL" id="BCI62340.1"/>
    </source>
</evidence>
<dbReference type="Gene3D" id="3.30.160.20">
    <property type="match status" value="1"/>
</dbReference>
<dbReference type="PANTHER" id="PTHR43804:SF7">
    <property type="entry name" value="LD18447P"/>
    <property type="match status" value="1"/>
</dbReference>
<evidence type="ECO:0000256" key="4">
    <source>
        <dbReference type="ARBA" id="ARBA00022917"/>
    </source>
</evidence>
<proteinExistence type="inferred from homology"/>
<dbReference type="Pfam" id="PF03462">
    <property type="entry name" value="PCRF"/>
    <property type="match status" value="1"/>
</dbReference>
<dbReference type="AlphaFoldDB" id="A0A7G1HS81"/>
<reference evidence="9" key="1">
    <citation type="submission" date="2020-07" db="EMBL/GenBank/DDBJ databases">
        <title>Complete genome sequencing of Coprobacter sp. strain 2CBH44.</title>
        <authorList>
            <person name="Sakamoto M."/>
            <person name="Murakami T."/>
            <person name="Mori H."/>
        </authorList>
    </citation>
    <scope>NUCLEOTIDE SEQUENCE [LARGE SCALE GENOMIC DNA]</scope>
    <source>
        <strain evidence="9">2CBH44</strain>
    </source>
</reference>
<evidence type="ECO:0000256" key="2">
    <source>
        <dbReference type="ARBA" id="ARBA00010835"/>
    </source>
</evidence>
<feature type="modified residue" description="N5-methylglutamine" evidence="5">
    <location>
        <position position="247"/>
    </location>
</feature>
<dbReference type="Pfam" id="PF00472">
    <property type="entry name" value="RF-1"/>
    <property type="match status" value="1"/>
</dbReference>
<dbReference type="Proteomes" id="UP000594042">
    <property type="component" value="Chromosome"/>
</dbReference>
<dbReference type="FunFam" id="3.30.70.1660:FF:000010">
    <property type="entry name" value="Peptide chain release factor 1"/>
    <property type="match status" value="1"/>
</dbReference>
<sequence>MHLETQNERMSENTLIDKLEGLTLRFKEVGTLITDPAVIADMKRFVKLTKEYRDLEKIVKAQDEYKTLLSHIEEARMILESEEDADLKEMAKEELDNCQSKLPALEEKIKLLLVPADPQDGKNAIVEIRGGTGGDEAAIFAGDLFRMYCKYCETKGWKVEVTSFSDGTIGGYKEIIFTISGDSVYGTMKYESGVHRVQRVPVTETQGRVHTSAASVAVLPEAEEFDVEINEKDIRTDIFCASGHGGQSVNTTYSAIRLVHIPTGITVQCQDEKSQIKNKAKAMVELRSRIYNMEYQKYLDEIASKRKTMVSTGDRSAKIRTYNYPQGRITDHRINYTIYNLSAFMDGDIQDCIDHLIVAENAERLKESEL</sequence>
<dbReference type="FunFam" id="3.30.160.20:FF:000004">
    <property type="entry name" value="Peptide chain release factor 1"/>
    <property type="match status" value="1"/>
</dbReference>
<evidence type="ECO:0000259" key="7">
    <source>
        <dbReference type="SMART" id="SM00937"/>
    </source>
</evidence>
<evidence type="ECO:0000313" key="9">
    <source>
        <dbReference type="Proteomes" id="UP000594042"/>
    </source>
</evidence>
<keyword evidence="3 5" id="KW-0488">Methylation</keyword>
<dbReference type="PANTHER" id="PTHR43804">
    <property type="entry name" value="LD18447P"/>
    <property type="match status" value="1"/>
</dbReference>
<keyword evidence="9" id="KW-1185">Reference proteome</keyword>
<dbReference type="GO" id="GO:0005737">
    <property type="term" value="C:cytoplasm"/>
    <property type="evidence" value="ECO:0007669"/>
    <property type="project" value="UniProtKB-SubCell"/>
</dbReference>
<dbReference type="SUPFAM" id="SSF75620">
    <property type="entry name" value="Release factor"/>
    <property type="match status" value="1"/>
</dbReference>
<dbReference type="HAMAP" id="MF_00093">
    <property type="entry name" value="Rel_fac_1"/>
    <property type="match status" value="1"/>
</dbReference>
<dbReference type="InterPro" id="IPR050057">
    <property type="entry name" value="Prokaryotic/Mito_RF"/>
</dbReference>
<evidence type="ECO:0000256" key="5">
    <source>
        <dbReference type="HAMAP-Rule" id="MF_00093"/>
    </source>
</evidence>
<dbReference type="GO" id="GO:0016149">
    <property type="term" value="F:translation release factor activity, codon specific"/>
    <property type="evidence" value="ECO:0007669"/>
    <property type="project" value="UniProtKB-UniRule"/>
</dbReference>
<evidence type="ECO:0000256" key="6">
    <source>
        <dbReference type="NCBIfam" id="TIGR00019"/>
    </source>
</evidence>
<comment type="similarity">
    <text evidence="2 5">Belongs to the prokaryotic/mitochondrial release factor family.</text>
</comment>
<dbReference type="Gene3D" id="3.30.70.1660">
    <property type="match status" value="1"/>
</dbReference>
<keyword evidence="5" id="KW-0963">Cytoplasm</keyword>
<dbReference type="SMART" id="SM00937">
    <property type="entry name" value="PCRF"/>
    <property type="match status" value="1"/>
</dbReference>
<dbReference type="EMBL" id="AP023322">
    <property type="protein sequence ID" value="BCI62340.1"/>
    <property type="molecule type" value="Genomic_DNA"/>
</dbReference>